<dbReference type="AlphaFoldDB" id="A0A9W5UTJ4"/>
<dbReference type="Proteomes" id="UP000607311">
    <property type="component" value="Unassembled WGS sequence"/>
</dbReference>
<name>A0A9W5UTJ4_9ACTN</name>
<keyword evidence="3" id="KW-1185">Reference proteome</keyword>
<sequence>MQALPAYALQLPADGQLPGVEVDVCPGETEGFTFTQAGDEDQGVRGLEGILVGTCGLQELSHLSNPLRWLSPTGTVALVDGPPAFPGERLCKSDQRCDGGSLVGQRHVRKMLRKMAGGQPVEVERVATLRSLAHMAAVAEQFGYAYTDTRQRHRSGPQLFFVPDPRPQARERAARNRVQYPDASTGGALPPVPADVLDLFKARISYDLEGWNDDKQRTWFLYVVLTVLCAILGVWLGLGGTSPTTAAGVAAVTWAALMSVTLFLVSIRRRRRAKFAAILEAAGFTQTTEQSGRERYLPLTYQ</sequence>
<keyword evidence="1" id="KW-0812">Transmembrane</keyword>
<dbReference type="EMBL" id="BOPD01000029">
    <property type="protein sequence ID" value="GIJ35302.1"/>
    <property type="molecule type" value="Genomic_DNA"/>
</dbReference>
<feature type="transmembrane region" description="Helical" evidence="1">
    <location>
        <begin position="219"/>
        <end position="238"/>
    </location>
</feature>
<evidence type="ECO:0000313" key="3">
    <source>
        <dbReference type="Proteomes" id="UP000607311"/>
    </source>
</evidence>
<keyword evidence="1" id="KW-0472">Membrane</keyword>
<evidence type="ECO:0000313" key="2">
    <source>
        <dbReference type="EMBL" id="GIJ35302.1"/>
    </source>
</evidence>
<accession>A0A9W5UTJ4</accession>
<protein>
    <submittedName>
        <fullName evidence="2">Uncharacterized protein</fullName>
    </submittedName>
</protein>
<feature type="transmembrane region" description="Helical" evidence="1">
    <location>
        <begin position="244"/>
        <end position="265"/>
    </location>
</feature>
<organism evidence="2 3">
    <name type="scientific">Micromonospora sediminimaris</name>
    <dbReference type="NCBI Taxonomy" id="547162"/>
    <lineage>
        <taxon>Bacteria</taxon>
        <taxon>Bacillati</taxon>
        <taxon>Actinomycetota</taxon>
        <taxon>Actinomycetes</taxon>
        <taxon>Micromonosporales</taxon>
        <taxon>Micromonosporaceae</taxon>
        <taxon>Micromonospora</taxon>
    </lineage>
</organism>
<reference evidence="2" key="1">
    <citation type="submission" date="2021-01" db="EMBL/GenBank/DDBJ databases">
        <title>Whole genome shotgun sequence of Verrucosispora sediminis NBRC 107745.</title>
        <authorList>
            <person name="Komaki H."/>
            <person name="Tamura T."/>
        </authorList>
    </citation>
    <scope>NUCLEOTIDE SEQUENCE</scope>
    <source>
        <strain evidence="2">NBRC 107745</strain>
    </source>
</reference>
<comment type="caution">
    <text evidence="2">The sequence shown here is derived from an EMBL/GenBank/DDBJ whole genome shotgun (WGS) entry which is preliminary data.</text>
</comment>
<proteinExistence type="predicted"/>
<gene>
    <name evidence="2" type="ORF">Vse01_44500</name>
</gene>
<keyword evidence="1" id="KW-1133">Transmembrane helix</keyword>
<evidence type="ECO:0000256" key="1">
    <source>
        <dbReference type="SAM" id="Phobius"/>
    </source>
</evidence>